<organism evidence="1 2">
    <name type="scientific">Pleurotus cornucopiae</name>
    <name type="common">Cornucopia mushroom</name>
    <dbReference type="NCBI Taxonomy" id="5321"/>
    <lineage>
        <taxon>Eukaryota</taxon>
        <taxon>Fungi</taxon>
        <taxon>Dikarya</taxon>
        <taxon>Basidiomycota</taxon>
        <taxon>Agaricomycotina</taxon>
        <taxon>Agaricomycetes</taxon>
        <taxon>Agaricomycetidae</taxon>
        <taxon>Agaricales</taxon>
        <taxon>Pleurotineae</taxon>
        <taxon>Pleurotaceae</taxon>
        <taxon>Pleurotus</taxon>
    </lineage>
</organism>
<protein>
    <submittedName>
        <fullName evidence="1">Uncharacterized protein</fullName>
    </submittedName>
</protein>
<evidence type="ECO:0000313" key="2">
    <source>
        <dbReference type="Proteomes" id="UP000824881"/>
    </source>
</evidence>
<sequence>MARLKLWASVRGHLNFYRIHVLTFTLLPLVFSGIFYASNGRQHVDYVDALFICVSAFTNCGLETVELSYLTPWQQVLIFMQMCMGSPVVVSWLVVLVRRYHFAKTFKTAIAASATDDLIRRGDSRTFIHHEHLDAVPELSRETSGESRVSTHNVRPEMETLNEKIGIQQTNVHHPVSILQKPGISPHHSSNKDGKEENPPLDASLGRKGGFTRRFSDPGADMPLINFDLDSNDSIRHRGRFRRPYTSHIMEWSPPPTQPPVVRDTRGELHARIEEERSSACLSSLISSSTHHDYTDVGSTHRQSMTPRPRSIRTVSSLNRGFGGFPMPDEIFSQLVRKLSSRSHSTNHPRRPEIQRPPSYLRFNPIIGRNSTFYLQSEEQLIELGGVEYRALNALLILVPCYHIGLQLIAFIILAPYISTHKWSSNFVPPQVHRRIPPPWWGIYYLQLALLTEPDYHRFALFQSISSYTNNGMSLVDQSMVPFQRAYVMVIVMAFLILAGNTCFPIFLRFLIWVISRLVRRESRLYETLQFLLDHPRRCFLYLFPSHQTWYLLTVVVSLTFTDWFFFVILDIDNPDLATIPIGLKCFIGVLQAVSIRTAGVATVAMSSIAPAVKVLYVVMMYISVYPIALSIRSTNVYEEQSLGIYAEIHDEDRFVPSGSRARVWGNYIALHARRQLAFDIWWIALAIFLVTIIERPSLDKIENYAWFNNFSIIFELVSAYGVVGLSLGTPTENYALSGAFRPLSKLIVCIVMIRGRHRGLPVAIDQAVLLPQETMPLATQPDSSEVRS</sequence>
<evidence type="ECO:0000313" key="1">
    <source>
        <dbReference type="EMBL" id="KAG9227765.1"/>
    </source>
</evidence>
<keyword evidence="2" id="KW-1185">Reference proteome</keyword>
<gene>
    <name evidence="1" type="ORF">CCMSSC00406_0000589</name>
</gene>
<reference evidence="1 2" key="1">
    <citation type="journal article" date="2021" name="Appl. Environ. Microbiol.">
        <title>Genetic linkage and physical mapping for an oyster mushroom Pleurotus cornucopiae and QTL analysis for the trait cap color.</title>
        <authorList>
            <person name="Zhang Y."/>
            <person name="Gao W."/>
            <person name="Sonnenberg A."/>
            <person name="Chen Q."/>
            <person name="Zhang J."/>
            <person name="Huang C."/>
        </authorList>
    </citation>
    <scope>NUCLEOTIDE SEQUENCE [LARGE SCALE GENOMIC DNA]</scope>
    <source>
        <strain evidence="1">CCMSSC00406</strain>
    </source>
</reference>
<name>A0ACB7JC33_PLECO</name>
<proteinExistence type="predicted"/>
<dbReference type="Proteomes" id="UP000824881">
    <property type="component" value="Unassembled WGS sequence"/>
</dbReference>
<comment type="caution">
    <text evidence="1">The sequence shown here is derived from an EMBL/GenBank/DDBJ whole genome shotgun (WGS) entry which is preliminary data.</text>
</comment>
<dbReference type="EMBL" id="WQMT02000001">
    <property type="protein sequence ID" value="KAG9227765.1"/>
    <property type="molecule type" value="Genomic_DNA"/>
</dbReference>
<accession>A0ACB7JC33</accession>